<keyword evidence="2" id="KW-0804">Transcription</keyword>
<dbReference type="SUPFAM" id="SSF46689">
    <property type="entry name" value="Homeodomain-like"/>
    <property type="match status" value="1"/>
</dbReference>
<keyword evidence="1" id="KW-0805">Transcription regulation</keyword>
<evidence type="ECO:0000256" key="1">
    <source>
        <dbReference type="ARBA" id="ARBA00023015"/>
    </source>
</evidence>
<dbReference type="EMBL" id="LR590484">
    <property type="protein sequence ID" value="VTR52359.1"/>
    <property type="molecule type" value="Genomic_DNA"/>
</dbReference>
<evidence type="ECO:0000259" key="3">
    <source>
        <dbReference type="PROSITE" id="PS01124"/>
    </source>
</evidence>
<dbReference type="Proteomes" id="UP000308196">
    <property type="component" value="Chromosome"/>
</dbReference>
<feature type="domain" description="HTH araC/xylS-type" evidence="3">
    <location>
        <begin position="57"/>
        <end position="107"/>
    </location>
</feature>
<dbReference type="Gene3D" id="1.10.10.60">
    <property type="entry name" value="Homeodomain-like"/>
    <property type="match status" value="1"/>
</dbReference>
<dbReference type="GO" id="GO:0003700">
    <property type="term" value="F:DNA-binding transcription factor activity"/>
    <property type="evidence" value="ECO:0007669"/>
    <property type="project" value="InterPro"/>
</dbReference>
<dbReference type="KEGG" id="stha:NCTC11429_04567"/>
<dbReference type="InterPro" id="IPR009057">
    <property type="entry name" value="Homeodomain-like_sf"/>
</dbReference>
<evidence type="ECO:0000256" key="2">
    <source>
        <dbReference type="ARBA" id="ARBA00023163"/>
    </source>
</evidence>
<dbReference type="PROSITE" id="PS01124">
    <property type="entry name" value="HTH_ARAC_FAMILY_2"/>
    <property type="match status" value="1"/>
</dbReference>
<accession>A0A4U9W082</accession>
<evidence type="ECO:0000313" key="4">
    <source>
        <dbReference type="EMBL" id="VTR52359.1"/>
    </source>
</evidence>
<proteinExistence type="predicted"/>
<evidence type="ECO:0000313" key="5">
    <source>
        <dbReference type="Proteomes" id="UP000308196"/>
    </source>
</evidence>
<organism evidence="4 5">
    <name type="scientific">Sphingobacterium thalpophilum</name>
    <dbReference type="NCBI Taxonomy" id="259"/>
    <lineage>
        <taxon>Bacteria</taxon>
        <taxon>Pseudomonadati</taxon>
        <taxon>Bacteroidota</taxon>
        <taxon>Sphingobacteriia</taxon>
        <taxon>Sphingobacteriales</taxon>
        <taxon>Sphingobacteriaceae</taxon>
        <taxon>Sphingobacterium</taxon>
    </lineage>
</organism>
<protein>
    <recommendedName>
        <fullName evidence="3">HTH araC/xylS-type domain-containing protein</fullName>
    </recommendedName>
</protein>
<dbReference type="AlphaFoldDB" id="A0A4U9W082"/>
<sequence>MTKLSHTTDRLMEIRLDSRKCIRCAVQLSNEFKNSGPNWRPFSPDKEQTDFEIVQIQQNLEKAKELLVYTEHSIVQIAKVLGYNRATELSKLLLNYTGLPSGHFRRIRKAKLDMIKKRQKQ</sequence>
<dbReference type="STRING" id="1123265.GCA_000686625_03501"/>
<dbReference type="InterPro" id="IPR018060">
    <property type="entry name" value="HTH_AraC"/>
</dbReference>
<reference evidence="4 5" key="1">
    <citation type="submission" date="2019-05" db="EMBL/GenBank/DDBJ databases">
        <authorList>
            <consortium name="Pathogen Informatics"/>
        </authorList>
    </citation>
    <scope>NUCLEOTIDE SEQUENCE [LARGE SCALE GENOMIC DNA]</scope>
    <source>
        <strain evidence="4 5">NCTC11429</strain>
    </source>
</reference>
<dbReference type="GO" id="GO:0043565">
    <property type="term" value="F:sequence-specific DNA binding"/>
    <property type="evidence" value="ECO:0007669"/>
    <property type="project" value="InterPro"/>
</dbReference>
<name>A0A4U9W082_9SPHI</name>
<gene>
    <name evidence="4" type="ORF">NCTC11429_04567</name>
</gene>